<feature type="compositionally biased region" description="Basic and acidic residues" evidence="3">
    <location>
        <begin position="91"/>
        <end position="106"/>
    </location>
</feature>
<keyword evidence="1" id="KW-0732">Signal</keyword>
<feature type="compositionally biased region" description="Low complexity" evidence="3">
    <location>
        <begin position="109"/>
        <end position="124"/>
    </location>
</feature>
<organism evidence="4 5">
    <name type="scientific">Rugamonas rubra</name>
    <dbReference type="NCBI Taxonomy" id="758825"/>
    <lineage>
        <taxon>Bacteria</taxon>
        <taxon>Pseudomonadati</taxon>
        <taxon>Pseudomonadota</taxon>
        <taxon>Betaproteobacteria</taxon>
        <taxon>Burkholderiales</taxon>
        <taxon>Oxalobacteraceae</taxon>
        <taxon>Telluria group</taxon>
        <taxon>Rugamonas</taxon>
    </lineage>
</organism>
<reference evidence="4 5" key="1">
    <citation type="submission" date="2016-10" db="EMBL/GenBank/DDBJ databases">
        <authorList>
            <person name="de Groot N.N."/>
        </authorList>
    </citation>
    <scope>NUCLEOTIDE SEQUENCE [LARGE SCALE GENOMIC DNA]</scope>
    <source>
        <strain evidence="4 5">ATCC 43154</strain>
    </source>
</reference>
<evidence type="ECO:0000256" key="1">
    <source>
        <dbReference type="ARBA" id="ARBA00022729"/>
    </source>
</evidence>
<gene>
    <name evidence="4" type="ORF">SAMN02982985_01468</name>
</gene>
<evidence type="ECO:0000256" key="3">
    <source>
        <dbReference type="SAM" id="MobiDB-lite"/>
    </source>
</evidence>
<dbReference type="InterPro" id="IPR029058">
    <property type="entry name" value="AB_hydrolase_fold"/>
</dbReference>
<evidence type="ECO:0000313" key="5">
    <source>
        <dbReference type="Proteomes" id="UP000199470"/>
    </source>
</evidence>
<dbReference type="NCBIfam" id="TIGR01840">
    <property type="entry name" value="esterase_phb"/>
    <property type="match status" value="1"/>
</dbReference>
<accession>A0A1I4KFY5</accession>
<dbReference type="InterPro" id="IPR010126">
    <property type="entry name" value="Esterase_phb"/>
</dbReference>
<dbReference type="STRING" id="758825.SAMN02982985_01468"/>
<feature type="region of interest" description="Disordered" evidence="3">
    <location>
        <begin position="48"/>
        <end position="135"/>
    </location>
</feature>
<name>A0A1I4KFY5_9BURK</name>
<keyword evidence="5" id="KW-1185">Reference proteome</keyword>
<dbReference type="RefSeq" id="WP_425442267.1">
    <property type="nucleotide sequence ID" value="NZ_FOTW01000007.1"/>
</dbReference>
<dbReference type="PANTHER" id="PTHR43037:SF1">
    <property type="entry name" value="BLL1128 PROTEIN"/>
    <property type="match status" value="1"/>
</dbReference>
<dbReference type="Proteomes" id="UP000199470">
    <property type="component" value="Unassembled WGS sequence"/>
</dbReference>
<evidence type="ECO:0000313" key="4">
    <source>
        <dbReference type="EMBL" id="SFL77347.1"/>
    </source>
</evidence>
<dbReference type="InterPro" id="IPR050955">
    <property type="entry name" value="Plant_Biomass_Hydrol_Est"/>
</dbReference>
<dbReference type="EMBL" id="FOTW01000007">
    <property type="protein sequence ID" value="SFL77347.1"/>
    <property type="molecule type" value="Genomic_DNA"/>
</dbReference>
<dbReference type="SUPFAM" id="SSF53474">
    <property type="entry name" value="alpha/beta-Hydrolases"/>
    <property type="match status" value="2"/>
</dbReference>
<sequence>MKLNHPMFAQIRAATLRLIDKGPSAATAAIQQALAELGLRDAAAAPATPAPAASAMRDINPPPAGAPAARQGDTIELDNGGAHAAKVGGGARREAPQAKAGGRDGNDNASGAAQGSPQAGAHEAAGGGGTPGQDAVAHATAVAQDMLNRMGIPVDIQASINAGMQAGMKNGLKNFDMKNFEMPKFDLGGDFSGLDLPGQQGPKAPPAPLPPGAKFISGSYANHAGSRNYKLYIPSSYHGQAMPLLVMLHGCTQDPDDFAAGTQMNQVAEEMQCLVVYPEQTRSANNSRCWNWFNAIDQRRGQGEPSLIAGIAQQVIEEYPVNERQVYVAGLSAGGAMAVIVGTLYPELFAAVGVHSGLPFASAQDLPSALSAMKRGAASPHKGGGSRPIIVFHGDRDTTVNPRNGEQVMAQGLGGGAAAAPSVQSGSVPNGHRYTQTTHNQADGSLLAEHWVVHGAGHAWSGGSTSGSYTDHKGPDASREMMRFFKTVS</sequence>
<dbReference type="PANTHER" id="PTHR43037">
    <property type="entry name" value="UNNAMED PRODUCT-RELATED"/>
    <property type="match status" value="1"/>
</dbReference>
<dbReference type="Gene3D" id="3.40.50.1820">
    <property type="entry name" value="alpha/beta hydrolase"/>
    <property type="match status" value="1"/>
</dbReference>
<dbReference type="GO" id="GO:0016787">
    <property type="term" value="F:hydrolase activity"/>
    <property type="evidence" value="ECO:0007669"/>
    <property type="project" value="UniProtKB-KW"/>
</dbReference>
<dbReference type="GO" id="GO:0005576">
    <property type="term" value="C:extracellular region"/>
    <property type="evidence" value="ECO:0007669"/>
    <property type="project" value="InterPro"/>
</dbReference>
<dbReference type="AlphaFoldDB" id="A0A1I4KFY5"/>
<keyword evidence="2" id="KW-0378">Hydrolase</keyword>
<protein>
    <submittedName>
        <fullName evidence="4">Esterase, PHB depolymerase family</fullName>
    </submittedName>
</protein>
<proteinExistence type="predicted"/>
<evidence type="ECO:0000256" key="2">
    <source>
        <dbReference type="ARBA" id="ARBA00022801"/>
    </source>
</evidence>
<dbReference type="Pfam" id="PF10503">
    <property type="entry name" value="Esterase_PHB"/>
    <property type="match status" value="1"/>
</dbReference>